<keyword evidence="1" id="KW-0732">Signal</keyword>
<gene>
    <name evidence="2" type="ORF">HELGO_WM4976</name>
</gene>
<name>A0A6S6TRV4_9BACT</name>
<protein>
    <submittedName>
        <fullName evidence="2">Uncharacterized protein</fullName>
    </submittedName>
</protein>
<dbReference type="EMBL" id="CACVAU010000055">
    <property type="protein sequence ID" value="CAA6819008.1"/>
    <property type="molecule type" value="Genomic_DNA"/>
</dbReference>
<evidence type="ECO:0000256" key="1">
    <source>
        <dbReference type="SAM" id="SignalP"/>
    </source>
</evidence>
<organism evidence="2">
    <name type="scientific">uncultured Sulfurovum sp</name>
    <dbReference type="NCBI Taxonomy" id="269237"/>
    <lineage>
        <taxon>Bacteria</taxon>
        <taxon>Pseudomonadati</taxon>
        <taxon>Campylobacterota</taxon>
        <taxon>Epsilonproteobacteria</taxon>
        <taxon>Campylobacterales</taxon>
        <taxon>Sulfurovaceae</taxon>
        <taxon>Sulfurovum</taxon>
        <taxon>environmental samples</taxon>
    </lineage>
</organism>
<sequence length="104" mass="11902">MSRNKHKYIKLLLILILSVSIAHSFVLEENHQHVNCDHCVNESEQQHTPSVSKCTNINCELHNLYLASDTTALYLSEKVSTYISFSPNSYAYYHPNKLIKPPIA</sequence>
<proteinExistence type="predicted"/>
<accession>A0A6S6TRV4</accession>
<feature type="chain" id="PRO_5027774376" evidence="1">
    <location>
        <begin position="25"/>
        <end position="104"/>
    </location>
</feature>
<evidence type="ECO:0000313" key="2">
    <source>
        <dbReference type="EMBL" id="CAA6819008.1"/>
    </source>
</evidence>
<feature type="signal peptide" evidence="1">
    <location>
        <begin position="1"/>
        <end position="24"/>
    </location>
</feature>
<reference evidence="2" key="1">
    <citation type="submission" date="2020-01" db="EMBL/GenBank/DDBJ databases">
        <authorList>
            <person name="Meier V. D."/>
            <person name="Meier V D."/>
        </authorList>
    </citation>
    <scope>NUCLEOTIDE SEQUENCE</scope>
    <source>
        <strain evidence="2">HLG_WM_MAG_05</strain>
    </source>
</reference>
<dbReference type="AlphaFoldDB" id="A0A6S6TRV4"/>